<evidence type="ECO:0000313" key="4">
    <source>
        <dbReference type="EMBL" id="MCV7419505.1"/>
    </source>
</evidence>
<keyword evidence="5" id="KW-1185">Reference proteome</keyword>
<evidence type="ECO:0000256" key="1">
    <source>
        <dbReference type="ARBA" id="ARBA00022962"/>
    </source>
</evidence>
<dbReference type="PANTHER" id="PTHR42824">
    <property type="entry name" value="GLUTAMINE AMIDOTRANSFERASE"/>
    <property type="match status" value="1"/>
</dbReference>
<dbReference type="AlphaFoldDB" id="A0A9X2YXC0"/>
<reference evidence="4" key="1">
    <citation type="submission" date="2020-07" db="EMBL/GenBank/DDBJ databases">
        <authorList>
            <person name="Pettersson B.M.F."/>
            <person name="Behra P.R.K."/>
            <person name="Ramesh M."/>
            <person name="Das S."/>
            <person name="Dasgupta S."/>
            <person name="Kirsebom L.A."/>
        </authorList>
    </citation>
    <scope>NUCLEOTIDE SEQUENCE</scope>
    <source>
        <strain evidence="4">DSM 44838</strain>
    </source>
</reference>
<feature type="chain" id="PRO_5040917111" evidence="2">
    <location>
        <begin position="19"/>
        <end position="268"/>
    </location>
</feature>
<feature type="domain" description="Glutamine amidotransferase type-2" evidence="3">
    <location>
        <begin position="2"/>
        <end position="268"/>
    </location>
</feature>
<dbReference type="SUPFAM" id="SSF56235">
    <property type="entry name" value="N-terminal nucleophile aminohydrolases (Ntn hydrolases)"/>
    <property type="match status" value="1"/>
</dbReference>
<reference evidence="4" key="2">
    <citation type="journal article" date="2022" name="BMC Genomics">
        <title>Comparative genome analysis of mycobacteria focusing on tRNA and non-coding RNA.</title>
        <authorList>
            <person name="Behra P.R.K."/>
            <person name="Pettersson B.M.F."/>
            <person name="Ramesh M."/>
            <person name="Das S."/>
            <person name="Dasgupta S."/>
            <person name="Kirsebom L.A."/>
        </authorList>
    </citation>
    <scope>NUCLEOTIDE SEQUENCE</scope>
    <source>
        <strain evidence="4">DSM 44838</strain>
    </source>
</reference>
<keyword evidence="1 4" id="KW-0315">Glutamine amidotransferase</keyword>
<dbReference type="Pfam" id="PF13230">
    <property type="entry name" value="GATase_4"/>
    <property type="match status" value="1"/>
</dbReference>
<dbReference type="EMBL" id="JACKVK010000002">
    <property type="protein sequence ID" value="MCV7419505.1"/>
    <property type="molecule type" value="Genomic_DNA"/>
</dbReference>
<dbReference type="PANTHER" id="PTHR42824:SF1">
    <property type="entry name" value="GLUTAMINE AMIDOTRANSFERASE YAFJ-RELATED"/>
    <property type="match status" value="1"/>
</dbReference>
<evidence type="ECO:0000256" key="2">
    <source>
        <dbReference type="SAM" id="SignalP"/>
    </source>
</evidence>
<sequence length="268" mass="28136">MCRLLGVASLAPVSIAAAVGDAVLTDFVALTKIHGDGWGVAGVDRPGDTPWVTVSAGTALGDREFAAATHDLTPTASLVHLRWATNGLAVEPRNSHPFLADGLAMAHNGSIKPVDALDDLLDPATASTVRGTTDSERYFALIRRHRAAAPSLPEAVRRAVAQLRQGHPDASLNALLLGEEQLVVVHAHAHSRLLDEDVEEISATDLPAEHLEDYFALRIARPTPGVVVVGSTGFGDLEWDALPPESVIAVSLRDLSTTVLPLAGAAHP</sequence>
<proteinExistence type="predicted"/>
<keyword evidence="2" id="KW-0732">Signal</keyword>
<dbReference type="CDD" id="cd01908">
    <property type="entry name" value="YafJ"/>
    <property type="match status" value="1"/>
</dbReference>
<gene>
    <name evidence="4" type="ORF">H7K45_03045</name>
</gene>
<comment type="caution">
    <text evidence="4">The sequence shown here is derived from an EMBL/GenBank/DDBJ whole genome shotgun (WGS) entry which is preliminary data.</text>
</comment>
<feature type="signal peptide" evidence="2">
    <location>
        <begin position="1"/>
        <end position="18"/>
    </location>
</feature>
<evidence type="ECO:0000259" key="3">
    <source>
        <dbReference type="PROSITE" id="PS51278"/>
    </source>
</evidence>
<dbReference type="RefSeq" id="WP_263994297.1">
    <property type="nucleotide sequence ID" value="NZ_JACKVK010000002.1"/>
</dbReference>
<dbReference type="InterPro" id="IPR017932">
    <property type="entry name" value="GATase_2_dom"/>
</dbReference>
<dbReference type="InterPro" id="IPR026869">
    <property type="entry name" value="EgtC-like"/>
</dbReference>
<dbReference type="Proteomes" id="UP001141629">
    <property type="component" value="Unassembled WGS sequence"/>
</dbReference>
<dbReference type="Gene3D" id="3.60.20.10">
    <property type="entry name" value="Glutamine Phosphoribosylpyrophosphate, subunit 1, domain 1"/>
    <property type="match status" value="1"/>
</dbReference>
<name>A0A9X2YXC0_9MYCO</name>
<dbReference type="PROSITE" id="PS51278">
    <property type="entry name" value="GATASE_TYPE_2"/>
    <property type="match status" value="1"/>
</dbReference>
<dbReference type="InterPro" id="IPR029055">
    <property type="entry name" value="Ntn_hydrolases_N"/>
</dbReference>
<evidence type="ECO:0000313" key="5">
    <source>
        <dbReference type="Proteomes" id="UP001141629"/>
    </source>
</evidence>
<organism evidence="4 5">
    <name type="scientific">Mycobacterium yunnanensis</name>
    <dbReference type="NCBI Taxonomy" id="368477"/>
    <lineage>
        <taxon>Bacteria</taxon>
        <taxon>Bacillati</taxon>
        <taxon>Actinomycetota</taxon>
        <taxon>Actinomycetes</taxon>
        <taxon>Mycobacteriales</taxon>
        <taxon>Mycobacteriaceae</taxon>
        <taxon>Mycobacterium</taxon>
    </lineage>
</organism>
<accession>A0A9X2YXC0</accession>
<protein>
    <submittedName>
        <fullName evidence="4">Class II glutamine amidotransferase</fullName>
    </submittedName>
</protein>